<evidence type="ECO:0008006" key="4">
    <source>
        <dbReference type="Google" id="ProtNLM"/>
    </source>
</evidence>
<feature type="region of interest" description="Disordered" evidence="1">
    <location>
        <begin position="245"/>
        <end position="267"/>
    </location>
</feature>
<dbReference type="Proteomes" id="UP001230051">
    <property type="component" value="Unassembled WGS sequence"/>
</dbReference>
<gene>
    <name evidence="2" type="ORF">AOXY_G34934</name>
</gene>
<sequence>QKQISSSASKARFTIAPAWQRSLSGGSQQKDTNFLSPIVPESFEEVKDSDNKCTDITMETSPAEKPEVPAVPDRGQVPSAHPVLKVHPSREAPSSDNPFGIRLRRTSALLKYSCESSAEPVAAALTAEPAVCSNEVVKAPRVDSTGSKPALPKSQKCRRRMLSCAVKRQRAGGRSASPTWVTVAKEKQRVYQEHAVSREPSLEETAGRNPSAEKVNGSVRILDVPVCTVPAGSCSSRCHSMLTLEQEEKRPSVSSPGAPASTAEPPWLALAKKKAKAWSDMPQIVQ</sequence>
<evidence type="ECO:0000256" key="1">
    <source>
        <dbReference type="SAM" id="MobiDB-lite"/>
    </source>
</evidence>
<organism evidence="2 3">
    <name type="scientific">Acipenser oxyrinchus oxyrinchus</name>
    <dbReference type="NCBI Taxonomy" id="40147"/>
    <lineage>
        <taxon>Eukaryota</taxon>
        <taxon>Metazoa</taxon>
        <taxon>Chordata</taxon>
        <taxon>Craniata</taxon>
        <taxon>Vertebrata</taxon>
        <taxon>Euteleostomi</taxon>
        <taxon>Actinopterygii</taxon>
        <taxon>Chondrostei</taxon>
        <taxon>Acipenseriformes</taxon>
        <taxon>Acipenseridae</taxon>
        <taxon>Acipenser</taxon>
    </lineage>
</organism>
<feature type="region of interest" description="Disordered" evidence="1">
    <location>
        <begin position="1"/>
        <end position="100"/>
    </location>
</feature>
<evidence type="ECO:0000313" key="3">
    <source>
        <dbReference type="Proteomes" id="UP001230051"/>
    </source>
</evidence>
<dbReference type="PANTHER" id="PTHR47743:SF2">
    <property type="entry name" value="ACROSOMAL PROTEIN KIAA1210"/>
    <property type="match status" value="1"/>
</dbReference>
<keyword evidence="3" id="KW-1185">Reference proteome</keyword>
<comment type="caution">
    <text evidence="2">The sequence shown here is derived from an EMBL/GenBank/DDBJ whole genome shotgun (WGS) entry which is preliminary data.</text>
</comment>
<dbReference type="AlphaFoldDB" id="A0AAD8CFD7"/>
<feature type="non-terminal residue" evidence="2">
    <location>
        <position position="1"/>
    </location>
</feature>
<reference evidence="2" key="1">
    <citation type="submission" date="2022-02" db="EMBL/GenBank/DDBJ databases">
        <title>Atlantic sturgeon de novo genome assembly.</title>
        <authorList>
            <person name="Stock M."/>
            <person name="Klopp C."/>
            <person name="Guiguen Y."/>
            <person name="Cabau C."/>
            <person name="Parinello H."/>
            <person name="Santidrian Yebra-Pimentel E."/>
            <person name="Kuhl H."/>
            <person name="Dirks R.P."/>
            <person name="Guessner J."/>
            <person name="Wuertz S."/>
            <person name="Du K."/>
            <person name="Schartl M."/>
        </authorList>
    </citation>
    <scope>NUCLEOTIDE SEQUENCE</scope>
    <source>
        <strain evidence="2">STURGEONOMICS-FGT-2020</strain>
        <tissue evidence="2">Whole blood</tissue>
    </source>
</reference>
<dbReference type="EMBL" id="JAGXEW010000084">
    <property type="protein sequence ID" value="KAK1148886.1"/>
    <property type="molecule type" value="Genomic_DNA"/>
</dbReference>
<accession>A0AAD8CFD7</accession>
<evidence type="ECO:0000313" key="2">
    <source>
        <dbReference type="EMBL" id="KAK1148886.1"/>
    </source>
</evidence>
<name>A0AAD8CFD7_ACIOX</name>
<dbReference type="PANTHER" id="PTHR47743">
    <property type="entry name" value="KIAA1210 / KIAA1211 FAMILY MEMBER"/>
    <property type="match status" value="1"/>
</dbReference>
<feature type="compositionally biased region" description="Basic and acidic residues" evidence="1">
    <location>
        <begin position="44"/>
        <end position="53"/>
    </location>
</feature>
<feature type="region of interest" description="Disordered" evidence="1">
    <location>
        <begin position="193"/>
        <end position="214"/>
    </location>
</feature>
<feature type="compositionally biased region" description="Polar residues" evidence="1">
    <location>
        <begin position="21"/>
        <end position="35"/>
    </location>
</feature>
<protein>
    <recommendedName>
        <fullName evidence="4">DUF4592 domain-containing protein</fullName>
    </recommendedName>
</protein>
<dbReference type="InterPro" id="IPR026713">
    <property type="entry name" value="CRACD-like"/>
</dbReference>
<proteinExistence type="predicted"/>